<comment type="caution">
    <text evidence="4">The sequence shown here is derived from an EMBL/GenBank/DDBJ whole genome shotgun (WGS) entry which is preliminary data.</text>
</comment>
<dbReference type="KEGG" id="csl:COCSUDRAFT_40462"/>
<dbReference type="OrthoDB" id="510210at2759"/>
<organism evidence="4 5">
    <name type="scientific">Coccomyxa subellipsoidea (strain C-169)</name>
    <name type="common">Green microalga</name>
    <dbReference type="NCBI Taxonomy" id="574566"/>
    <lineage>
        <taxon>Eukaryota</taxon>
        <taxon>Viridiplantae</taxon>
        <taxon>Chlorophyta</taxon>
        <taxon>core chlorophytes</taxon>
        <taxon>Trebouxiophyceae</taxon>
        <taxon>Trebouxiophyceae incertae sedis</taxon>
        <taxon>Coccomyxaceae</taxon>
        <taxon>Coccomyxa</taxon>
        <taxon>Coccomyxa subellipsoidea</taxon>
    </lineage>
</organism>
<keyword evidence="5" id="KW-1185">Reference proteome</keyword>
<accession>I0Z3B1</accession>
<sequence length="209" mass="23707">MAILYSLTASSLPARLQLTRVNFRGRVLVSKSSRRCLGRARGTLVIQNNELNKWGDRDARDDDSDEGINEDDLIFASDTAKIVARVLTSRAVQKVLLQLQETDLFVAHWFSEYCSANPPMTGDKFVLELLKQRPKYATDKISGRDHYISPPALANRVMVAREALAGGMKKFDFPKYMARTNTEVFRQHLESSSYTSGSYAKAERRRKQQ</sequence>
<dbReference type="SUPFAM" id="SSF158615">
    <property type="entry name" value="RbcX-like"/>
    <property type="match status" value="1"/>
</dbReference>
<proteinExistence type="predicted"/>
<dbReference type="GO" id="GO:0044183">
    <property type="term" value="F:protein folding chaperone"/>
    <property type="evidence" value="ECO:0007669"/>
    <property type="project" value="InterPro"/>
</dbReference>
<dbReference type="Gene3D" id="1.10.1200.210">
    <property type="entry name" value="Chaperonin-like RbcX"/>
    <property type="match status" value="1"/>
</dbReference>
<keyword evidence="3" id="KW-0120">Carbon dioxide fixation</keyword>
<dbReference type="Pfam" id="PF02341">
    <property type="entry name" value="RbcX"/>
    <property type="match status" value="1"/>
</dbReference>
<dbReference type="GO" id="GO:0015979">
    <property type="term" value="P:photosynthesis"/>
    <property type="evidence" value="ECO:0007669"/>
    <property type="project" value="UniProtKB-KW"/>
</dbReference>
<evidence type="ECO:0000256" key="1">
    <source>
        <dbReference type="ARBA" id="ARBA00022531"/>
    </source>
</evidence>
<dbReference type="GO" id="GO:0110102">
    <property type="term" value="P:ribulose bisphosphate carboxylase complex assembly"/>
    <property type="evidence" value="ECO:0007669"/>
    <property type="project" value="InterPro"/>
</dbReference>
<evidence type="ECO:0000256" key="3">
    <source>
        <dbReference type="ARBA" id="ARBA00023300"/>
    </source>
</evidence>
<dbReference type="InterPro" id="IPR038052">
    <property type="entry name" value="Chaperonin_RbcX_sf"/>
</dbReference>
<gene>
    <name evidence="4" type="ORF">COCSUDRAFT_40462</name>
</gene>
<evidence type="ECO:0000256" key="2">
    <source>
        <dbReference type="ARBA" id="ARBA00023186"/>
    </source>
</evidence>
<reference evidence="4 5" key="1">
    <citation type="journal article" date="2012" name="Genome Biol.">
        <title>The genome of the polar eukaryotic microalga coccomyxa subellipsoidea reveals traits of cold adaptation.</title>
        <authorList>
            <person name="Blanc G."/>
            <person name="Agarkova I."/>
            <person name="Grimwood J."/>
            <person name="Kuo A."/>
            <person name="Brueggeman A."/>
            <person name="Dunigan D."/>
            <person name="Gurnon J."/>
            <person name="Ladunga I."/>
            <person name="Lindquist E."/>
            <person name="Lucas S."/>
            <person name="Pangilinan J."/>
            <person name="Proschold T."/>
            <person name="Salamov A."/>
            <person name="Schmutz J."/>
            <person name="Weeks D."/>
            <person name="Yamada T."/>
            <person name="Claverie J.M."/>
            <person name="Grigoriev I."/>
            <person name="Van Etten J."/>
            <person name="Lomsadze A."/>
            <person name="Borodovsky M."/>
        </authorList>
    </citation>
    <scope>NUCLEOTIDE SEQUENCE [LARGE SCALE GENOMIC DNA]</scope>
    <source>
        <strain evidence="4 5">C-169</strain>
    </source>
</reference>
<dbReference type="InterPro" id="IPR003435">
    <property type="entry name" value="Chaperonin_RcbX"/>
</dbReference>
<dbReference type="EMBL" id="AGSI01000004">
    <property type="protein sequence ID" value="EIE25130.1"/>
    <property type="molecule type" value="Genomic_DNA"/>
</dbReference>
<dbReference type="Proteomes" id="UP000007264">
    <property type="component" value="Unassembled WGS sequence"/>
</dbReference>
<dbReference type="AlphaFoldDB" id="I0Z3B1"/>
<dbReference type="GO" id="GO:0015977">
    <property type="term" value="P:carbon fixation"/>
    <property type="evidence" value="ECO:0007669"/>
    <property type="project" value="UniProtKB-KW"/>
</dbReference>
<keyword evidence="1" id="KW-0602">Photosynthesis</keyword>
<evidence type="ECO:0000313" key="4">
    <source>
        <dbReference type="EMBL" id="EIE25130.1"/>
    </source>
</evidence>
<protein>
    <submittedName>
        <fullName evidence="4">Uncharacterized protein</fullName>
    </submittedName>
</protein>
<keyword evidence="2" id="KW-0143">Chaperone</keyword>
<evidence type="ECO:0000313" key="5">
    <source>
        <dbReference type="Proteomes" id="UP000007264"/>
    </source>
</evidence>
<dbReference type="RefSeq" id="XP_005649674.1">
    <property type="nucleotide sequence ID" value="XM_005649617.1"/>
</dbReference>
<dbReference type="GeneID" id="17043133"/>
<name>I0Z3B1_COCSC</name>